<reference evidence="4 5" key="1">
    <citation type="submission" date="2016-03" db="EMBL/GenBank/DDBJ databases">
        <title>Complete genome sequence of a soil Actinobacterium, Nocardioides dokdonensis FR1436.</title>
        <authorList>
            <person name="Kwon S.-K."/>
            <person name="Kim K."/>
            <person name="Kim J.F."/>
        </authorList>
    </citation>
    <scope>NUCLEOTIDE SEQUENCE [LARGE SCALE GENOMIC DNA]</scope>
    <source>
        <strain evidence="4 5">FR1436</strain>
    </source>
</reference>
<dbReference type="InterPro" id="IPR029061">
    <property type="entry name" value="THDP-binding"/>
</dbReference>
<dbReference type="GO" id="GO:0016625">
    <property type="term" value="F:oxidoreductase activity, acting on the aldehyde or oxo group of donors, iron-sulfur protein as acceptor"/>
    <property type="evidence" value="ECO:0007669"/>
    <property type="project" value="UniProtKB-ARBA"/>
</dbReference>
<dbReference type="EMBL" id="CP015079">
    <property type="protein sequence ID" value="ANH37214.1"/>
    <property type="molecule type" value="Genomic_DNA"/>
</dbReference>
<dbReference type="GO" id="GO:0000287">
    <property type="term" value="F:magnesium ion binding"/>
    <property type="evidence" value="ECO:0007669"/>
    <property type="project" value="UniProtKB-ARBA"/>
</dbReference>
<protein>
    <submittedName>
        <fullName evidence="4">2-oxoglutarate oxidoreductase subunit KorB</fullName>
        <ecNumber evidence="4">1.2.-.-</ecNumber>
    </submittedName>
</protein>
<keyword evidence="1 4" id="KW-0560">Oxidoreductase</keyword>
<dbReference type="GO" id="GO:0045333">
    <property type="term" value="P:cellular respiration"/>
    <property type="evidence" value="ECO:0007669"/>
    <property type="project" value="UniProtKB-ARBA"/>
</dbReference>
<dbReference type="Gene3D" id="3.40.50.970">
    <property type="match status" value="1"/>
</dbReference>
<dbReference type="InterPro" id="IPR051457">
    <property type="entry name" value="2-oxoacid:Fd_oxidoreductase"/>
</dbReference>
<evidence type="ECO:0000313" key="5">
    <source>
        <dbReference type="Proteomes" id="UP000077868"/>
    </source>
</evidence>
<dbReference type="EC" id="1.2.-.-" evidence="4"/>
<dbReference type="KEGG" id="ndk:I601_0768"/>
<dbReference type="PANTHER" id="PTHR48084:SF4">
    <property type="entry name" value="2-OXOGLUTARATE OXIDOREDUCTASE SUBUNIT KORB"/>
    <property type="match status" value="1"/>
</dbReference>
<proteinExistence type="predicted"/>
<evidence type="ECO:0000259" key="3">
    <source>
        <dbReference type="Pfam" id="PF02775"/>
    </source>
</evidence>
<dbReference type="CDD" id="cd03375">
    <property type="entry name" value="TPP_OGFOR"/>
    <property type="match status" value="1"/>
</dbReference>
<gene>
    <name evidence="4" type="primary">korB</name>
    <name evidence="4" type="ORF">I601_0768</name>
</gene>
<feature type="region of interest" description="Disordered" evidence="2">
    <location>
        <begin position="1"/>
        <end position="36"/>
    </location>
</feature>
<dbReference type="PATRIC" id="fig|1300347.3.peg.768"/>
<keyword evidence="5" id="KW-1185">Reference proteome</keyword>
<dbReference type="Pfam" id="PF02775">
    <property type="entry name" value="TPP_enzyme_C"/>
    <property type="match status" value="1"/>
</dbReference>
<name>A0A1A9GG57_9ACTN</name>
<evidence type="ECO:0000313" key="4">
    <source>
        <dbReference type="EMBL" id="ANH37214.1"/>
    </source>
</evidence>
<dbReference type="InterPro" id="IPR011766">
    <property type="entry name" value="TPP_enzyme_TPP-bd"/>
</dbReference>
<dbReference type="RefSeq" id="WP_179948554.1">
    <property type="nucleotide sequence ID" value="NZ_CP015079.1"/>
</dbReference>
<dbReference type="AlphaFoldDB" id="A0A1A9GG57"/>
<evidence type="ECO:0000256" key="1">
    <source>
        <dbReference type="ARBA" id="ARBA00023002"/>
    </source>
</evidence>
<dbReference type="PANTHER" id="PTHR48084">
    <property type="entry name" value="2-OXOGLUTARATE OXIDOREDUCTASE SUBUNIT KORB-RELATED"/>
    <property type="match status" value="1"/>
</dbReference>
<organism evidence="4 5">
    <name type="scientific">Nocardioides dokdonensis FR1436</name>
    <dbReference type="NCBI Taxonomy" id="1300347"/>
    <lineage>
        <taxon>Bacteria</taxon>
        <taxon>Bacillati</taxon>
        <taxon>Actinomycetota</taxon>
        <taxon>Actinomycetes</taxon>
        <taxon>Propionibacteriales</taxon>
        <taxon>Nocardioidaceae</taxon>
        <taxon>Nocardioides</taxon>
    </lineage>
</organism>
<dbReference type="GO" id="GO:0030976">
    <property type="term" value="F:thiamine pyrophosphate binding"/>
    <property type="evidence" value="ECO:0007669"/>
    <property type="project" value="InterPro"/>
</dbReference>
<dbReference type="STRING" id="1300347.I601_0768"/>
<sequence length="376" mass="39809">MTTTSTPADLGLPGLRSGTESVPAYEGDAPQTGKDYTSDQEVRWCPGCGDYAVLKAVQSFLPDLGLRRENIVFVSGIGCSSRFPYYLDTYGMHSIHGRAPSIATGIATAREDLSVWVVTGDGDALSIGGNHLIHALRRNVNMTILLFNNRIYGLTKGQYSPTSETGKVTKSTPMGSVDHPFNPVSLALGAEASFVARTIDSDRKHLTEVLAAAAAHRGTSLVEIYQNCPIFNDGAFDAIKDRDTKADAIIPLVHGAPITFGVPDEDGRATKGVAHDPATGGVRVVEVGAGPGQVTEADLLVHDAHNPDPSVAFAISRLTDSGYLNTSPIGIFRQVERETYDDQARSQLATAGAATSDDPSDRLAALITGADTWTVV</sequence>
<evidence type="ECO:0000256" key="2">
    <source>
        <dbReference type="SAM" id="MobiDB-lite"/>
    </source>
</evidence>
<accession>A0A1A9GG57</accession>
<dbReference type="SUPFAM" id="SSF52518">
    <property type="entry name" value="Thiamin diphosphate-binding fold (THDP-binding)"/>
    <property type="match status" value="1"/>
</dbReference>
<dbReference type="Proteomes" id="UP000077868">
    <property type="component" value="Chromosome"/>
</dbReference>
<feature type="domain" description="Thiamine pyrophosphate enzyme TPP-binding" evidence="3">
    <location>
        <begin position="77"/>
        <end position="224"/>
    </location>
</feature>